<dbReference type="Pfam" id="PF14376">
    <property type="entry name" value="Haem_bd"/>
    <property type="match status" value="1"/>
</dbReference>
<sequence>MDYRDVTQRARGKTQYPVMKTLRRALLVLFVLFLAIQLVPVDRANPPVTGDVDAPAEVKAILERSCYDCHSNAVKWPWYSYVAPVSFLVAHDVEEAREHLNFSEWDKRNESKRAKIREECFEECEQGEMPLPIYLIMHQEAKLSEADLAVLKAWAGVAGGSGAAGEDNETDD</sequence>
<protein>
    <recommendedName>
        <fullName evidence="1">Haem-binding domain-containing protein</fullName>
    </recommendedName>
</protein>
<evidence type="ECO:0000313" key="2">
    <source>
        <dbReference type="EMBL" id="QDV09962.1"/>
    </source>
</evidence>
<keyword evidence="3" id="KW-1185">Reference proteome</keyword>
<name>A0A518F0U0_9BACT</name>
<dbReference type="EMBL" id="CP036434">
    <property type="protein sequence ID" value="QDV09962.1"/>
    <property type="molecule type" value="Genomic_DNA"/>
</dbReference>
<accession>A0A518F0U0</accession>
<evidence type="ECO:0000313" key="3">
    <source>
        <dbReference type="Proteomes" id="UP000320390"/>
    </source>
</evidence>
<feature type="domain" description="Haem-binding" evidence="1">
    <location>
        <begin position="30"/>
        <end position="158"/>
    </location>
</feature>
<dbReference type="SMART" id="SM01235">
    <property type="entry name" value="Haem_bd"/>
    <property type="match status" value="1"/>
</dbReference>
<dbReference type="AlphaFoldDB" id="A0A518F0U0"/>
<gene>
    <name evidence="2" type="ORF">Poly30_55230</name>
</gene>
<dbReference type="InterPro" id="IPR025992">
    <property type="entry name" value="Haem-bd"/>
</dbReference>
<reference evidence="2 3" key="1">
    <citation type="submission" date="2019-02" db="EMBL/GenBank/DDBJ databases">
        <title>Deep-cultivation of Planctomycetes and their phenomic and genomic characterization uncovers novel biology.</title>
        <authorList>
            <person name="Wiegand S."/>
            <person name="Jogler M."/>
            <person name="Boedeker C."/>
            <person name="Pinto D."/>
            <person name="Vollmers J."/>
            <person name="Rivas-Marin E."/>
            <person name="Kohn T."/>
            <person name="Peeters S.H."/>
            <person name="Heuer A."/>
            <person name="Rast P."/>
            <person name="Oberbeckmann S."/>
            <person name="Bunk B."/>
            <person name="Jeske O."/>
            <person name="Meyerdierks A."/>
            <person name="Storesund J.E."/>
            <person name="Kallscheuer N."/>
            <person name="Luecker S."/>
            <person name="Lage O.M."/>
            <person name="Pohl T."/>
            <person name="Merkel B.J."/>
            <person name="Hornburger P."/>
            <person name="Mueller R.-W."/>
            <person name="Bruemmer F."/>
            <person name="Labrenz M."/>
            <person name="Spormann A.M."/>
            <person name="Op den Camp H."/>
            <person name="Overmann J."/>
            <person name="Amann R."/>
            <person name="Jetten M.S.M."/>
            <person name="Mascher T."/>
            <person name="Medema M.H."/>
            <person name="Devos D.P."/>
            <person name="Kaster A.-K."/>
            <person name="Ovreas L."/>
            <person name="Rohde M."/>
            <person name="Galperin M.Y."/>
            <person name="Jogler C."/>
        </authorList>
    </citation>
    <scope>NUCLEOTIDE SEQUENCE [LARGE SCALE GENOMIC DNA]</scope>
    <source>
        <strain evidence="2 3">Poly30</strain>
    </source>
</reference>
<proteinExistence type="predicted"/>
<evidence type="ECO:0000259" key="1">
    <source>
        <dbReference type="SMART" id="SM01235"/>
    </source>
</evidence>
<organism evidence="2 3">
    <name type="scientific">Saltatorellus ferox</name>
    <dbReference type="NCBI Taxonomy" id="2528018"/>
    <lineage>
        <taxon>Bacteria</taxon>
        <taxon>Pseudomonadati</taxon>
        <taxon>Planctomycetota</taxon>
        <taxon>Planctomycetia</taxon>
        <taxon>Planctomycetia incertae sedis</taxon>
        <taxon>Saltatorellus</taxon>
    </lineage>
</organism>
<dbReference type="Proteomes" id="UP000320390">
    <property type="component" value="Chromosome"/>
</dbReference>